<accession>A0A840F5W6</accession>
<keyword evidence="1" id="KW-0472">Membrane</keyword>
<feature type="transmembrane region" description="Helical" evidence="1">
    <location>
        <begin position="77"/>
        <end position="97"/>
    </location>
</feature>
<feature type="transmembrane region" description="Helical" evidence="1">
    <location>
        <begin position="135"/>
        <end position="158"/>
    </location>
</feature>
<organism evidence="2 3">
    <name type="scientific">Sphingomonas jinjuensis</name>
    <dbReference type="NCBI Taxonomy" id="535907"/>
    <lineage>
        <taxon>Bacteria</taxon>
        <taxon>Pseudomonadati</taxon>
        <taxon>Pseudomonadota</taxon>
        <taxon>Alphaproteobacteria</taxon>
        <taxon>Sphingomonadales</taxon>
        <taxon>Sphingomonadaceae</taxon>
        <taxon>Sphingomonas</taxon>
    </lineage>
</organism>
<protein>
    <submittedName>
        <fullName evidence="2">Uncharacterized protein</fullName>
    </submittedName>
</protein>
<evidence type="ECO:0000313" key="2">
    <source>
        <dbReference type="EMBL" id="MBB4153169.1"/>
    </source>
</evidence>
<sequence length="163" mass="17547">MYEFTMGGAWFKWSLLDAASKRLAAGSFAAATIAAVPLGIYVSNIGHAVGYRLGAAAAGAPVERAPASAMLAGAEPWMAWITLIFGIVSAVLWWRFSRRQDEMFNRVQNWALGMGGGWTMAACFVWIALASAGAVAMPSTIAIAALFYVLLFAFWFVAVKRWA</sequence>
<comment type="caution">
    <text evidence="2">The sequence shown here is derived from an EMBL/GenBank/DDBJ whole genome shotgun (WGS) entry which is preliminary data.</text>
</comment>
<dbReference type="EMBL" id="JACIEV010000002">
    <property type="protein sequence ID" value="MBB4153169.1"/>
    <property type="molecule type" value="Genomic_DNA"/>
</dbReference>
<proteinExistence type="predicted"/>
<feature type="transmembrane region" description="Helical" evidence="1">
    <location>
        <begin position="109"/>
        <end position="129"/>
    </location>
</feature>
<keyword evidence="1" id="KW-1133">Transmembrane helix</keyword>
<name>A0A840F5W6_9SPHN</name>
<dbReference type="AlphaFoldDB" id="A0A840F5W6"/>
<feature type="transmembrane region" description="Helical" evidence="1">
    <location>
        <begin position="23"/>
        <end position="42"/>
    </location>
</feature>
<evidence type="ECO:0000313" key="3">
    <source>
        <dbReference type="Proteomes" id="UP000529795"/>
    </source>
</evidence>
<keyword evidence="1" id="KW-0812">Transmembrane</keyword>
<dbReference type="RefSeq" id="WP_183982829.1">
    <property type="nucleotide sequence ID" value="NZ_JACIEV010000002.1"/>
</dbReference>
<dbReference type="Proteomes" id="UP000529795">
    <property type="component" value="Unassembled WGS sequence"/>
</dbReference>
<evidence type="ECO:0000256" key="1">
    <source>
        <dbReference type="SAM" id="Phobius"/>
    </source>
</evidence>
<gene>
    <name evidence="2" type="ORF">GGQ80_001057</name>
</gene>
<keyword evidence="3" id="KW-1185">Reference proteome</keyword>
<reference evidence="2 3" key="1">
    <citation type="submission" date="2020-08" db="EMBL/GenBank/DDBJ databases">
        <title>Genomic Encyclopedia of Type Strains, Phase IV (KMG-IV): sequencing the most valuable type-strain genomes for metagenomic binning, comparative biology and taxonomic classification.</title>
        <authorList>
            <person name="Goeker M."/>
        </authorList>
    </citation>
    <scope>NUCLEOTIDE SEQUENCE [LARGE SCALE GENOMIC DNA]</scope>
    <source>
        <strain evidence="2 3">YC6723</strain>
    </source>
</reference>